<dbReference type="SUPFAM" id="SSF140663">
    <property type="entry name" value="TTHA0068-like"/>
    <property type="match status" value="1"/>
</dbReference>
<dbReference type="AlphaFoldDB" id="A0A5K8AFZ6"/>
<proteinExistence type="predicted"/>
<gene>
    <name evidence="1" type="ORF">DSCOOX_46480</name>
</gene>
<evidence type="ECO:0008006" key="3">
    <source>
        <dbReference type="Google" id="ProtNLM"/>
    </source>
</evidence>
<name>A0A5K8AFZ6_9BACT</name>
<keyword evidence="2" id="KW-1185">Reference proteome</keyword>
<dbReference type="Pfam" id="PF03745">
    <property type="entry name" value="DUF309"/>
    <property type="match status" value="1"/>
</dbReference>
<dbReference type="RefSeq" id="WP_155312381.1">
    <property type="nucleotide sequence ID" value="NZ_AP021879.1"/>
</dbReference>
<dbReference type="Proteomes" id="UP000422108">
    <property type="component" value="Chromosome"/>
</dbReference>
<evidence type="ECO:0000313" key="2">
    <source>
        <dbReference type="Proteomes" id="UP000422108"/>
    </source>
</evidence>
<dbReference type="EMBL" id="AP021879">
    <property type="protein sequence ID" value="BBO91468.1"/>
    <property type="molecule type" value="Genomic_DNA"/>
</dbReference>
<dbReference type="Gene3D" id="1.10.3450.10">
    <property type="entry name" value="TTHA0068-like"/>
    <property type="match status" value="1"/>
</dbReference>
<accession>A0A5K8AFZ6</accession>
<organism evidence="1 2">
    <name type="scientific">Desulfosarcina ovata subsp. ovata</name>
    <dbReference type="NCBI Taxonomy" id="2752305"/>
    <lineage>
        <taxon>Bacteria</taxon>
        <taxon>Pseudomonadati</taxon>
        <taxon>Thermodesulfobacteriota</taxon>
        <taxon>Desulfobacteria</taxon>
        <taxon>Desulfobacterales</taxon>
        <taxon>Desulfosarcinaceae</taxon>
        <taxon>Desulfosarcina</taxon>
    </lineage>
</organism>
<reference evidence="1 2" key="1">
    <citation type="submission" date="2019-11" db="EMBL/GenBank/DDBJ databases">
        <title>Comparative genomics of hydrocarbon-degrading Desulfosarcina strains.</title>
        <authorList>
            <person name="Watanabe M."/>
            <person name="Kojima H."/>
            <person name="Fukui M."/>
        </authorList>
    </citation>
    <scope>NUCLEOTIDE SEQUENCE [LARGE SCALE GENOMIC DNA]</scope>
    <source>
        <strain evidence="2">oXyS1</strain>
    </source>
</reference>
<dbReference type="InterPro" id="IPR023203">
    <property type="entry name" value="TTHA0068_sf"/>
</dbReference>
<protein>
    <recommendedName>
        <fullName evidence="3">DUF309 domain-containing protein</fullName>
    </recommendedName>
</protein>
<sequence>MPTVNQQTERETNADRFDPFNDRLSRDVRNALSVAFMDTLERNELLPVHRIAEFFMDDALPEAIKQYIQTRVKAYARVLADLSDRHLDDPIDIAMVIWDRGLFFETHEFLEQYWLPATGEKKTLFQALIRAAGAYVHMEQGNLRSAGRIAAKAIYGLERTQALLAVHTDPKPLIDKLRQLDPVPPRLSPF</sequence>
<dbReference type="InterPro" id="IPR005500">
    <property type="entry name" value="DUF309"/>
</dbReference>
<evidence type="ECO:0000313" key="1">
    <source>
        <dbReference type="EMBL" id="BBO91468.1"/>
    </source>
</evidence>